<organism evidence="2 3">
    <name type="scientific">Flavobacterium ardleyense</name>
    <dbReference type="NCBI Taxonomy" id="2038737"/>
    <lineage>
        <taxon>Bacteria</taxon>
        <taxon>Pseudomonadati</taxon>
        <taxon>Bacteroidota</taxon>
        <taxon>Flavobacteriia</taxon>
        <taxon>Flavobacteriales</taxon>
        <taxon>Flavobacteriaceae</taxon>
        <taxon>Flavobacterium</taxon>
    </lineage>
</organism>
<evidence type="ECO:0000313" key="2">
    <source>
        <dbReference type="EMBL" id="MFD2909501.1"/>
    </source>
</evidence>
<dbReference type="RefSeq" id="WP_379808070.1">
    <property type="nucleotide sequence ID" value="NZ_JBHUOL010000018.1"/>
</dbReference>
<evidence type="ECO:0000256" key="1">
    <source>
        <dbReference type="SAM" id="SignalP"/>
    </source>
</evidence>
<protein>
    <recommendedName>
        <fullName evidence="4">Lipocalin-like domain-containing protein</fullName>
    </recommendedName>
</protein>
<accession>A0ABW5ZBP3</accession>
<keyword evidence="1" id="KW-0732">Signal</keyword>
<evidence type="ECO:0008006" key="4">
    <source>
        <dbReference type="Google" id="ProtNLM"/>
    </source>
</evidence>
<comment type="caution">
    <text evidence="2">The sequence shown here is derived from an EMBL/GenBank/DDBJ whole genome shotgun (WGS) entry which is preliminary data.</text>
</comment>
<evidence type="ECO:0000313" key="3">
    <source>
        <dbReference type="Proteomes" id="UP001597549"/>
    </source>
</evidence>
<dbReference type="EMBL" id="JBHUOL010000018">
    <property type="protein sequence ID" value="MFD2909501.1"/>
    <property type="molecule type" value="Genomic_DNA"/>
</dbReference>
<name>A0ABW5ZBP3_9FLAO</name>
<feature type="chain" id="PRO_5045144205" description="Lipocalin-like domain-containing protein" evidence="1">
    <location>
        <begin position="19"/>
        <end position="155"/>
    </location>
</feature>
<sequence length="155" mass="18275">MKKIIILTIFLLANVLTAQENSELMGRWKVNSVFDNDFYYKVENDSIVLSEKMKRRHKSAVGLQNYKATIRLENRGNIFEFKDKNQFHYSLSDKAIYPTFKGTFEVINNLILLDVVNLANIRVHKEASFYFKDKKLYLTMHLEVNSPTTYILERI</sequence>
<reference evidence="3" key="1">
    <citation type="journal article" date="2019" name="Int. J. Syst. Evol. Microbiol.">
        <title>The Global Catalogue of Microorganisms (GCM) 10K type strain sequencing project: providing services to taxonomists for standard genome sequencing and annotation.</title>
        <authorList>
            <consortium name="The Broad Institute Genomics Platform"/>
            <consortium name="The Broad Institute Genome Sequencing Center for Infectious Disease"/>
            <person name="Wu L."/>
            <person name="Ma J."/>
        </authorList>
    </citation>
    <scope>NUCLEOTIDE SEQUENCE [LARGE SCALE GENOMIC DNA]</scope>
    <source>
        <strain evidence="3">KCTC 52644</strain>
    </source>
</reference>
<gene>
    <name evidence="2" type="ORF">ACFSX9_12245</name>
</gene>
<dbReference type="Proteomes" id="UP001597549">
    <property type="component" value="Unassembled WGS sequence"/>
</dbReference>
<proteinExistence type="predicted"/>
<keyword evidence="3" id="KW-1185">Reference proteome</keyword>
<feature type="signal peptide" evidence="1">
    <location>
        <begin position="1"/>
        <end position="18"/>
    </location>
</feature>